<dbReference type="EMBL" id="CAAALY010022550">
    <property type="protein sequence ID" value="VEL14849.1"/>
    <property type="molecule type" value="Genomic_DNA"/>
</dbReference>
<gene>
    <name evidence="1" type="ORF">PXEA_LOCUS8289</name>
</gene>
<reference evidence="1" key="1">
    <citation type="submission" date="2018-11" db="EMBL/GenBank/DDBJ databases">
        <authorList>
            <consortium name="Pathogen Informatics"/>
        </authorList>
    </citation>
    <scope>NUCLEOTIDE SEQUENCE</scope>
</reference>
<keyword evidence="2" id="KW-1185">Reference proteome</keyword>
<evidence type="ECO:0000313" key="2">
    <source>
        <dbReference type="Proteomes" id="UP000784294"/>
    </source>
</evidence>
<proteinExistence type="predicted"/>
<protein>
    <submittedName>
        <fullName evidence="1">Uncharacterized protein</fullName>
    </submittedName>
</protein>
<dbReference type="Proteomes" id="UP000784294">
    <property type="component" value="Unassembled WGS sequence"/>
</dbReference>
<comment type="caution">
    <text evidence="1">The sequence shown here is derived from an EMBL/GenBank/DDBJ whole genome shotgun (WGS) entry which is preliminary data.</text>
</comment>
<dbReference type="AlphaFoldDB" id="A0A3S5A8W2"/>
<organism evidence="1 2">
    <name type="scientific">Protopolystoma xenopodis</name>
    <dbReference type="NCBI Taxonomy" id="117903"/>
    <lineage>
        <taxon>Eukaryota</taxon>
        <taxon>Metazoa</taxon>
        <taxon>Spiralia</taxon>
        <taxon>Lophotrochozoa</taxon>
        <taxon>Platyhelminthes</taxon>
        <taxon>Monogenea</taxon>
        <taxon>Polyopisthocotylea</taxon>
        <taxon>Polystomatidea</taxon>
        <taxon>Polystomatidae</taxon>
        <taxon>Protopolystoma</taxon>
    </lineage>
</organism>
<name>A0A3S5A8W2_9PLAT</name>
<sequence>MDRVRHDRESPFPKTGVLKWLTKNDDLSPAAGDHLANLFCPRRSRPLIGPGMLLTCSHAEVTIFLISRMKS</sequence>
<accession>A0A3S5A8W2</accession>
<evidence type="ECO:0000313" key="1">
    <source>
        <dbReference type="EMBL" id="VEL14849.1"/>
    </source>
</evidence>